<reference evidence="11 12" key="1">
    <citation type="submission" date="2019-04" db="EMBL/GenBank/DDBJ databases">
        <title>Streptomyces oryziradicis sp. nov., a novel actinomycete isolated from rhizosphere soil of rice (Oryza sativa L.).</title>
        <authorList>
            <person name="Li C."/>
        </authorList>
    </citation>
    <scope>NUCLEOTIDE SEQUENCE [LARGE SCALE GENOMIC DNA]</scope>
    <source>
        <strain evidence="11 12">NEAU-C40</strain>
    </source>
</reference>
<organism evidence="11 12">
    <name type="scientific">Actinacidiphila oryziradicis</name>
    <dbReference type="NCBI Taxonomy" id="2571141"/>
    <lineage>
        <taxon>Bacteria</taxon>
        <taxon>Bacillati</taxon>
        <taxon>Actinomycetota</taxon>
        <taxon>Actinomycetes</taxon>
        <taxon>Kitasatosporales</taxon>
        <taxon>Streptomycetaceae</taxon>
        <taxon>Actinacidiphila</taxon>
    </lineage>
</organism>
<dbReference type="GO" id="GO:0005886">
    <property type="term" value="C:plasma membrane"/>
    <property type="evidence" value="ECO:0007669"/>
    <property type="project" value="UniProtKB-SubCell"/>
</dbReference>
<feature type="transmembrane region" description="Helical" evidence="9">
    <location>
        <begin position="417"/>
        <end position="437"/>
    </location>
</feature>
<feature type="compositionally biased region" description="Basic and acidic residues" evidence="8">
    <location>
        <begin position="459"/>
        <end position="472"/>
    </location>
</feature>
<dbReference type="OrthoDB" id="9768329at2"/>
<name>A0A4V5MXH3_9ACTN</name>
<gene>
    <name evidence="11" type="ORF">FCI23_44670</name>
</gene>
<feature type="transmembrane region" description="Helical" evidence="9">
    <location>
        <begin position="84"/>
        <end position="104"/>
    </location>
</feature>
<evidence type="ECO:0000256" key="8">
    <source>
        <dbReference type="SAM" id="MobiDB-lite"/>
    </source>
</evidence>
<proteinExistence type="inferred from homology"/>
<keyword evidence="3" id="KW-1003">Cell membrane</keyword>
<evidence type="ECO:0000256" key="1">
    <source>
        <dbReference type="ARBA" id="ARBA00004651"/>
    </source>
</evidence>
<comment type="subcellular location">
    <subcellularLocation>
        <location evidence="1">Cell membrane</location>
        <topology evidence="1">Multi-pass membrane protein</topology>
    </subcellularLocation>
    <subcellularLocation>
        <location evidence="7">Membrane</location>
        <topology evidence="7">Multi-pass membrane protein</topology>
    </subcellularLocation>
</comment>
<dbReference type="InterPro" id="IPR001750">
    <property type="entry name" value="ND/Mrp_TM"/>
</dbReference>
<dbReference type="InterPro" id="IPR050586">
    <property type="entry name" value="CPA3_Na-H_Antiporter_D"/>
</dbReference>
<dbReference type="GO" id="GO:0042773">
    <property type="term" value="P:ATP synthesis coupled electron transport"/>
    <property type="evidence" value="ECO:0007669"/>
    <property type="project" value="InterPro"/>
</dbReference>
<feature type="transmembrane region" description="Helical" evidence="9">
    <location>
        <begin position="6"/>
        <end position="28"/>
    </location>
</feature>
<keyword evidence="4 7" id="KW-0812">Transmembrane</keyword>
<evidence type="ECO:0000259" key="10">
    <source>
        <dbReference type="Pfam" id="PF00361"/>
    </source>
</evidence>
<feature type="transmembrane region" description="Helical" evidence="9">
    <location>
        <begin position="213"/>
        <end position="238"/>
    </location>
</feature>
<evidence type="ECO:0000313" key="12">
    <source>
        <dbReference type="Proteomes" id="UP000305778"/>
    </source>
</evidence>
<feature type="transmembrane region" description="Helical" evidence="9">
    <location>
        <begin position="250"/>
        <end position="271"/>
    </location>
</feature>
<dbReference type="Pfam" id="PF00361">
    <property type="entry name" value="Proton_antipo_M"/>
    <property type="match status" value="1"/>
</dbReference>
<evidence type="ECO:0000256" key="2">
    <source>
        <dbReference type="ARBA" id="ARBA00005346"/>
    </source>
</evidence>
<feature type="transmembrane region" description="Helical" evidence="9">
    <location>
        <begin position="314"/>
        <end position="334"/>
    </location>
</feature>
<accession>A0A4V5MXH3</accession>
<comment type="similarity">
    <text evidence="2">Belongs to the CPA3 antiporters (TC 2.A.63) subunit D family.</text>
</comment>
<keyword evidence="12" id="KW-1185">Reference proteome</keyword>
<sequence length="622" mass="64086">MTAADLLPLAVAVPLLGAAVFAVVGRLLPRLASDILATVWALADIVLLAWLWHRAGKGTLTDWVGGWRPRGGEGVGIVLVGDPIGIGLALLTAVLILAVTVYGWRYFAEPPAGHPGTFPALILLFEAGMSGFALTGDLFNAFVFFELMGAVAYALTGYHVEDPRPLQGALTFGIVNSLAAYCSLMGIGLLYARTGELGMAQIGQHLAAHRTDALVVAAFVLVLTGLLVKAAMVPFHFWLPDAHAVAPTPVCMLLSGVMVELGVYGAARVYWTVFSGPGGIPATAVRDVLVSTGVLTALLGAVMCWQQRHIKRMLAFSTISHVGLFLIGVALLSAQGVTGTALYIAGHAGAKAALFALTGILLDQYGSVDEHGLYGRARELRWTAGVMFGLGGLALAGLPPFGTGLGKALAEHTSGEYLAWLPAVFVVTSAVTGGAVLRTAARVFAGAGAVPHDSTQPETRGDHEEPEVREPGRPVPLPMLVVPGLLLAGCLAVGLLPGLNGALTRAGELFTSRTAYLAATGLATPAAASAHATTAAGASGWTSQGVLLGVLSALLSFALAAVALWGPDLPGSAAHRLRELAEAGTHHLVLPLRRLHSGRLGDNVAWLATGVAGLLAAFTALK</sequence>
<dbReference type="AlphaFoldDB" id="A0A4V5MXH3"/>
<dbReference type="RefSeq" id="WP_136729769.1">
    <property type="nucleotide sequence ID" value="NZ_SUMC01000097.1"/>
</dbReference>
<keyword evidence="5 9" id="KW-1133">Transmembrane helix</keyword>
<feature type="transmembrane region" description="Helical" evidence="9">
    <location>
        <begin position="516"/>
        <end position="538"/>
    </location>
</feature>
<dbReference type="PANTHER" id="PTHR42703:SF1">
    <property type="entry name" value="NA(+)_H(+) ANTIPORTER SUBUNIT D1"/>
    <property type="match status" value="1"/>
</dbReference>
<dbReference type="PRINTS" id="PR01437">
    <property type="entry name" value="NUOXDRDTASE4"/>
</dbReference>
<dbReference type="EMBL" id="SUMC01000097">
    <property type="protein sequence ID" value="TJZ99748.1"/>
    <property type="molecule type" value="Genomic_DNA"/>
</dbReference>
<dbReference type="InterPro" id="IPR003918">
    <property type="entry name" value="NADH_UbQ_OxRdtase"/>
</dbReference>
<evidence type="ECO:0000313" key="11">
    <source>
        <dbReference type="EMBL" id="TJZ99748.1"/>
    </source>
</evidence>
<dbReference type="Proteomes" id="UP000305778">
    <property type="component" value="Unassembled WGS sequence"/>
</dbReference>
<feature type="domain" description="NADH:quinone oxidoreductase/Mrp antiporter transmembrane" evidence="10">
    <location>
        <begin position="136"/>
        <end position="429"/>
    </location>
</feature>
<feature type="transmembrane region" description="Helical" evidence="9">
    <location>
        <begin position="35"/>
        <end position="53"/>
    </location>
</feature>
<feature type="region of interest" description="Disordered" evidence="8">
    <location>
        <begin position="449"/>
        <end position="474"/>
    </location>
</feature>
<dbReference type="PANTHER" id="PTHR42703">
    <property type="entry name" value="NADH DEHYDROGENASE"/>
    <property type="match status" value="1"/>
</dbReference>
<feature type="transmembrane region" description="Helical" evidence="9">
    <location>
        <begin position="477"/>
        <end position="496"/>
    </location>
</feature>
<feature type="transmembrane region" description="Helical" evidence="9">
    <location>
        <begin position="545"/>
        <end position="566"/>
    </location>
</feature>
<feature type="transmembrane region" description="Helical" evidence="9">
    <location>
        <begin position="172"/>
        <end position="193"/>
    </location>
</feature>
<feature type="transmembrane region" description="Helical" evidence="9">
    <location>
        <begin position="141"/>
        <end position="160"/>
    </location>
</feature>
<keyword evidence="6 9" id="KW-0472">Membrane</keyword>
<evidence type="ECO:0000256" key="7">
    <source>
        <dbReference type="RuleBase" id="RU000320"/>
    </source>
</evidence>
<feature type="transmembrane region" description="Helical" evidence="9">
    <location>
        <begin position="604"/>
        <end position="621"/>
    </location>
</feature>
<evidence type="ECO:0000256" key="3">
    <source>
        <dbReference type="ARBA" id="ARBA00022475"/>
    </source>
</evidence>
<protein>
    <submittedName>
        <fullName evidence="11">NADH dehydrogenase</fullName>
    </submittedName>
</protein>
<evidence type="ECO:0000256" key="5">
    <source>
        <dbReference type="ARBA" id="ARBA00022989"/>
    </source>
</evidence>
<feature type="transmembrane region" description="Helical" evidence="9">
    <location>
        <begin position="382"/>
        <end position="402"/>
    </location>
</feature>
<evidence type="ECO:0000256" key="6">
    <source>
        <dbReference type="ARBA" id="ARBA00023136"/>
    </source>
</evidence>
<feature type="transmembrane region" description="Helical" evidence="9">
    <location>
        <begin position="340"/>
        <end position="362"/>
    </location>
</feature>
<evidence type="ECO:0000256" key="4">
    <source>
        <dbReference type="ARBA" id="ARBA00022692"/>
    </source>
</evidence>
<evidence type="ECO:0000256" key="9">
    <source>
        <dbReference type="SAM" id="Phobius"/>
    </source>
</evidence>
<dbReference type="GO" id="GO:0008137">
    <property type="term" value="F:NADH dehydrogenase (ubiquinone) activity"/>
    <property type="evidence" value="ECO:0007669"/>
    <property type="project" value="InterPro"/>
</dbReference>
<comment type="caution">
    <text evidence="11">The sequence shown here is derived from an EMBL/GenBank/DDBJ whole genome shotgun (WGS) entry which is preliminary data.</text>
</comment>